<evidence type="ECO:0000256" key="1">
    <source>
        <dbReference type="SAM" id="Phobius"/>
    </source>
</evidence>
<evidence type="ECO:0000313" key="2">
    <source>
        <dbReference type="EMBL" id="ENX22924.1"/>
    </source>
</evidence>
<keyword evidence="3" id="KW-1185">Reference proteome</keyword>
<gene>
    <name evidence="2" type="ORF">F892_02167</name>
</gene>
<dbReference type="HOGENOM" id="CLU_2857478_0_0_6"/>
<keyword evidence="1" id="KW-0812">Transmembrane</keyword>
<name>N9NP55_9GAMM</name>
<protein>
    <submittedName>
        <fullName evidence="2">Uncharacterized protein</fullName>
    </submittedName>
</protein>
<comment type="caution">
    <text evidence="2">The sequence shown here is derived from an EMBL/GenBank/DDBJ whole genome shotgun (WGS) entry which is preliminary data.</text>
</comment>
<feature type="transmembrane region" description="Helical" evidence="1">
    <location>
        <begin position="43"/>
        <end position="62"/>
    </location>
</feature>
<organism evidence="2 3">
    <name type="scientific">Acinetobacter vivianii</name>
    <dbReference type="NCBI Taxonomy" id="1776742"/>
    <lineage>
        <taxon>Bacteria</taxon>
        <taxon>Pseudomonadati</taxon>
        <taxon>Pseudomonadota</taxon>
        <taxon>Gammaproteobacteria</taxon>
        <taxon>Moraxellales</taxon>
        <taxon>Moraxellaceae</taxon>
        <taxon>Acinetobacter</taxon>
    </lineage>
</organism>
<dbReference type="Proteomes" id="UP000013173">
    <property type="component" value="Unassembled WGS sequence"/>
</dbReference>
<evidence type="ECO:0000313" key="3">
    <source>
        <dbReference type="Proteomes" id="UP000013173"/>
    </source>
</evidence>
<reference evidence="2 3" key="1">
    <citation type="submission" date="2013-02" db="EMBL/GenBank/DDBJ databases">
        <title>The Genome Sequence of Acinetobacter sp. NIPH 2168.</title>
        <authorList>
            <consortium name="The Broad Institute Genome Sequencing Platform"/>
            <consortium name="The Broad Institute Genome Sequencing Center for Infectious Disease"/>
            <person name="Cerqueira G."/>
            <person name="Feldgarden M."/>
            <person name="Courvalin P."/>
            <person name="Perichon B."/>
            <person name="Grillot-Courvalin C."/>
            <person name="Clermont D."/>
            <person name="Rocha E."/>
            <person name="Yoon E.-J."/>
            <person name="Nemec A."/>
            <person name="Walker B."/>
            <person name="Young S.K."/>
            <person name="Zeng Q."/>
            <person name="Gargeya S."/>
            <person name="Fitzgerald M."/>
            <person name="Haas B."/>
            <person name="Abouelleil A."/>
            <person name="Alvarado L."/>
            <person name="Arachchi H.M."/>
            <person name="Berlin A.M."/>
            <person name="Chapman S.B."/>
            <person name="Dewar J."/>
            <person name="Goldberg J."/>
            <person name="Griggs A."/>
            <person name="Gujja S."/>
            <person name="Hansen M."/>
            <person name="Howarth C."/>
            <person name="Imamovic A."/>
            <person name="Larimer J."/>
            <person name="McCowan C."/>
            <person name="Murphy C."/>
            <person name="Neiman D."/>
            <person name="Pearson M."/>
            <person name="Priest M."/>
            <person name="Roberts A."/>
            <person name="Saif S."/>
            <person name="Shea T."/>
            <person name="Sisk P."/>
            <person name="Sykes S."/>
            <person name="Wortman J."/>
            <person name="Nusbaum C."/>
            <person name="Birren B."/>
        </authorList>
    </citation>
    <scope>NUCLEOTIDE SEQUENCE [LARGE SCALE GENOMIC DNA]</scope>
    <source>
        <strain evidence="2 3">NIPH 2168</strain>
    </source>
</reference>
<dbReference type="EMBL" id="APRW01000009">
    <property type="protein sequence ID" value="ENX22924.1"/>
    <property type="molecule type" value="Genomic_DNA"/>
</dbReference>
<sequence length="64" mass="7408">MFQQQHDSVEWVLENQQFFPITKRVIKLHQASSMIWIYSEEDVAGSLMVNTLLLAGLLYSIVPL</sequence>
<keyword evidence="1" id="KW-1133">Transmembrane helix</keyword>
<proteinExistence type="predicted"/>
<keyword evidence="1" id="KW-0472">Membrane</keyword>
<accession>N9NP55</accession>
<dbReference type="AlphaFoldDB" id="N9NP55"/>